<dbReference type="GO" id="GO:0004174">
    <property type="term" value="F:electron-transferring-flavoprotein dehydrogenase activity"/>
    <property type="evidence" value="ECO:0007669"/>
    <property type="project" value="TreeGrafter"/>
</dbReference>
<evidence type="ECO:0000313" key="5">
    <source>
        <dbReference type="Proteomes" id="UP000658997"/>
    </source>
</evidence>
<reference evidence="2" key="2">
    <citation type="submission" date="2016-04" db="EMBL/GenBank/DDBJ databases">
        <authorList>
            <person name="Evans L.H."/>
            <person name="Alamgir A."/>
            <person name="Owens N."/>
            <person name="Weber N.D."/>
            <person name="Virtaneva K."/>
            <person name="Barbian K."/>
            <person name="Babar A."/>
            <person name="Rosenke K."/>
        </authorList>
    </citation>
    <scope>NUCLEOTIDE SEQUENCE</scope>
    <source>
        <strain evidence="2">UB2112</strain>
    </source>
</reference>
<dbReference type="InterPro" id="IPR023753">
    <property type="entry name" value="FAD/NAD-binding_dom"/>
</dbReference>
<sequence length="421" mass="45453">MSSIAATTPSTIAIVGGSYVGMRLAQALVPVLPPTHRVVVVEANSHFHHLFTFPRFSVLHRGGEEKAFIPYSHALEAGAAGNAIIHAKALSIHPSAETSSKGYLKLDRAANQGSDTLEFDYLAIATGTQLREPWSLPPTSHEGVTAKKQAVETLRRYQDAVEQARNIVIVGGGAVGVQVACDIAELYPLTPSKTVTVLHSREHLMNKFHPNLHKLVLQRFAERNINTHLGSRVVIPSSGFPAFKEGEMFEVELQNGSKVKADLVLMCTGQTPRSSLLSSFAPEVITADGFIDVHSSLQIKSTPSALGARVFALGDIANSGAAKTVRAAAGQIDVIKSNILSLIAAETRGKEEGKLELQTFTPGPSGIHLSLGLYESVKFRNPAKEGEEPWCEGLERDLKIDMGIEGTWKKWNVPEGTPWHL</sequence>
<evidence type="ECO:0000313" key="3">
    <source>
        <dbReference type="EMBL" id="SYW84367.1"/>
    </source>
</evidence>
<dbReference type="Proteomes" id="UP000179920">
    <property type="component" value="Chromosome XVII"/>
</dbReference>
<name>A0A1K0GBH3_9BASI</name>
<dbReference type="AlphaFoldDB" id="A0A1K0GBH3"/>
<dbReference type="Gene3D" id="3.50.50.100">
    <property type="match status" value="1"/>
</dbReference>
<dbReference type="SUPFAM" id="SSF51905">
    <property type="entry name" value="FAD/NAD(P)-binding domain"/>
    <property type="match status" value="1"/>
</dbReference>
<dbReference type="OrthoDB" id="202203at2759"/>
<dbReference type="Proteomes" id="UP000658997">
    <property type="component" value="Unassembled WGS sequence"/>
</dbReference>
<evidence type="ECO:0000313" key="2">
    <source>
        <dbReference type="EMBL" id="SAM85398.1"/>
    </source>
</evidence>
<dbReference type="PRINTS" id="PR00368">
    <property type="entry name" value="FADPNR"/>
</dbReference>
<feature type="domain" description="FAD/NAD(P)-binding" evidence="1">
    <location>
        <begin position="111"/>
        <end position="329"/>
    </location>
</feature>
<dbReference type="GO" id="GO:0050660">
    <property type="term" value="F:flavin adenine dinucleotide binding"/>
    <property type="evidence" value="ECO:0007669"/>
    <property type="project" value="TreeGrafter"/>
</dbReference>
<dbReference type="PANTHER" id="PTHR43735:SF11">
    <property type="entry name" value="HYPOTHETICAL OXIDOREDUCTASE (EUROFUNG)"/>
    <property type="match status" value="1"/>
</dbReference>
<reference evidence="3" key="3">
    <citation type="submission" date="2018-08" db="EMBL/GenBank/DDBJ databases">
        <authorList>
            <person name="Guldener U."/>
        </authorList>
    </citation>
    <scope>NUCLEOTIDE SEQUENCE</scope>
    <source>
        <strain evidence="3">UB2</strain>
    </source>
</reference>
<proteinExistence type="predicted"/>
<reference evidence="4" key="1">
    <citation type="submission" date="2016-04" db="EMBL/GenBank/DDBJ databases">
        <authorList>
            <person name="Guldener U."/>
            <person name="Guldener U."/>
        </authorList>
    </citation>
    <scope>NUCLEOTIDE SEQUENCE [LARGE SCALE GENOMIC DNA]</scope>
    <source>
        <strain evidence="4">UB2112</strain>
    </source>
</reference>
<dbReference type="Pfam" id="PF07992">
    <property type="entry name" value="Pyr_redox_2"/>
    <property type="match status" value="1"/>
</dbReference>
<keyword evidence="5" id="KW-1185">Reference proteome</keyword>
<dbReference type="EMBL" id="LT558133">
    <property type="protein sequence ID" value="SAM85398.1"/>
    <property type="molecule type" value="Genomic_DNA"/>
</dbReference>
<dbReference type="GO" id="GO:0005737">
    <property type="term" value="C:cytoplasm"/>
    <property type="evidence" value="ECO:0007669"/>
    <property type="project" value="TreeGrafter"/>
</dbReference>
<dbReference type="PANTHER" id="PTHR43735">
    <property type="entry name" value="APOPTOSIS-INDUCING FACTOR 1"/>
    <property type="match status" value="1"/>
</dbReference>
<protein>
    <submittedName>
        <fullName evidence="3">Related to AIF1 - mitochondrial cell death effector</fullName>
    </submittedName>
    <submittedName>
        <fullName evidence="2">Related to AIF1-mitochondrial cell death effector</fullName>
    </submittedName>
</protein>
<organism evidence="2 4">
    <name type="scientific">Ustilago bromivora</name>
    <dbReference type="NCBI Taxonomy" id="307758"/>
    <lineage>
        <taxon>Eukaryota</taxon>
        <taxon>Fungi</taxon>
        <taxon>Dikarya</taxon>
        <taxon>Basidiomycota</taxon>
        <taxon>Ustilaginomycotina</taxon>
        <taxon>Ustilaginomycetes</taxon>
        <taxon>Ustilaginales</taxon>
        <taxon>Ustilaginaceae</taxon>
        <taxon>Ustilago</taxon>
    </lineage>
</organism>
<gene>
    <name evidence="3" type="ORF">UBRO2_05467</name>
    <name evidence="2" type="ORF">UBRO_07356</name>
</gene>
<dbReference type="InterPro" id="IPR036188">
    <property type="entry name" value="FAD/NAD-bd_sf"/>
</dbReference>
<evidence type="ECO:0000313" key="4">
    <source>
        <dbReference type="Proteomes" id="UP000179920"/>
    </source>
</evidence>
<evidence type="ECO:0000259" key="1">
    <source>
        <dbReference type="Pfam" id="PF07992"/>
    </source>
</evidence>
<accession>A0A1K0GBH3</accession>
<dbReference type="EMBL" id="ULHB01000170">
    <property type="protein sequence ID" value="SYW84367.1"/>
    <property type="molecule type" value="Genomic_DNA"/>
</dbReference>